<accession>A0ABP0WT61</accession>
<name>A0ABP0WT61_9BRYO</name>
<organism evidence="1 2">
    <name type="scientific">Sphagnum jensenii</name>
    <dbReference type="NCBI Taxonomy" id="128206"/>
    <lineage>
        <taxon>Eukaryota</taxon>
        <taxon>Viridiplantae</taxon>
        <taxon>Streptophyta</taxon>
        <taxon>Embryophyta</taxon>
        <taxon>Bryophyta</taxon>
        <taxon>Sphagnophytina</taxon>
        <taxon>Sphagnopsida</taxon>
        <taxon>Sphagnales</taxon>
        <taxon>Sphagnaceae</taxon>
        <taxon>Sphagnum</taxon>
    </lineage>
</organism>
<evidence type="ECO:0000313" key="1">
    <source>
        <dbReference type="EMBL" id="CAK9268843.1"/>
    </source>
</evidence>
<sequence length="83" mass="8753">MCPLSRAICTNGVCPLPSGALTMDGPLPHTVTLALTKLHSCKPISHVTSLDLSILHPLAHKTFSRLTKALGASSHFSTVIKLP</sequence>
<reference evidence="1 2" key="1">
    <citation type="submission" date="2024-02" db="EMBL/GenBank/DDBJ databases">
        <authorList>
            <consortium name="ELIXIR-Norway"/>
            <consortium name="Elixir Norway"/>
        </authorList>
    </citation>
    <scope>NUCLEOTIDE SEQUENCE [LARGE SCALE GENOMIC DNA]</scope>
</reference>
<dbReference type="Proteomes" id="UP001497444">
    <property type="component" value="Chromosome 2"/>
</dbReference>
<gene>
    <name evidence="1" type="ORF">CSSPJE1EN1_LOCUS14321</name>
</gene>
<dbReference type="EMBL" id="OZ020097">
    <property type="protein sequence ID" value="CAK9268843.1"/>
    <property type="molecule type" value="Genomic_DNA"/>
</dbReference>
<evidence type="ECO:0000313" key="2">
    <source>
        <dbReference type="Proteomes" id="UP001497444"/>
    </source>
</evidence>
<proteinExistence type="predicted"/>
<protein>
    <submittedName>
        <fullName evidence="1">Uncharacterized protein</fullName>
    </submittedName>
</protein>
<keyword evidence="2" id="KW-1185">Reference proteome</keyword>